<evidence type="ECO:0000313" key="8">
    <source>
        <dbReference type="Ensembl" id="ENSBMSP00010030021.1"/>
    </source>
</evidence>
<dbReference type="GeneTree" id="ENSGT00950000182903"/>
<keyword evidence="3" id="KW-0963">Cytoplasm</keyword>
<dbReference type="Pfam" id="PF00778">
    <property type="entry name" value="DIX"/>
    <property type="match status" value="1"/>
</dbReference>
<dbReference type="FunFam" id="2.40.240.130:FF:000001">
    <property type="entry name" value="Segment polarity protein dishevelled homolog DVL-1"/>
    <property type="match status" value="1"/>
</dbReference>
<evidence type="ECO:0000256" key="5">
    <source>
        <dbReference type="PROSITE-ProRule" id="PRU00069"/>
    </source>
</evidence>
<keyword evidence="4 5" id="KW-0879">Wnt signaling pathway</keyword>
<protein>
    <recommendedName>
        <fullName evidence="7">DIX domain-containing protein</fullName>
    </recommendedName>
</protein>
<organism evidence="8">
    <name type="scientific">Balaenoptera musculus</name>
    <name type="common">Blue whale</name>
    <dbReference type="NCBI Taxonomy" id="9771"/>
    <lineage>
        <taxon>Eukaryota</taxon>
        <taxon>Metazoa</taxon>
        <taxon>Chordata</taxon>
        <taxon>Craniata</taxon>
        <taxon>Vertebrata</taxon>
        <taxon>Euteleostomi</taxon>
        <taxon>Mammalia</taxon>
        <taxon>Eutheria</taxon>
        <taxon>Laurasiatheria</taxon>
        <taxon>Artiodactyla</taxon>
        <taxon>Whippomorpha</taxon>
        <taxon>Cetacea</taxon>
        <taxon>Mysticeti</taxon>
        <taxon>Balaenopteridae</taxon>
        <taxon>Balaenoptera</taxon>
    </lineage>
</organism>
<dbReference type="Pfam" id="PF02377">
    <property type="entry name" value="Dishevelled"/>
    <property type="match status" value="1"/>
</dbReference>
<evidence type="ECO:0000259" key="7">
    <source>
        <dbReference type="PROSITE" id="PS50841"/>
    </source>
</evidence>
<dbReference type="InterPro" id="IPR038207">
    <property type="entry name" value="DIX_dom_sf"/>
</dbReference>
<dbReference type="SUPFAM" id="SSF54236">
    <property type="entry name" value="Ubiquitin-like"/>
    <property type="match status" value="1"/>
</dbReference>
<feature type="region of interest" description="Disordered" evidence="6">
    <location>
        <begin position="91"/>
        <end position="290"/>
    </location>
</feature>
<accession>A0A8C0E621</accession>
<dbReference type="InterPro" id="IPR015506">
    <property type="entry name" value="Dsh/Dvl-rel"/>
</dbReference>
<dbReference type="Gene3D" id="2.40.240.130">
    <property type="match status" value="1"/>
</dbReference>
<evidence type="ECO:0000256" key="2">
    <source>
        <dbReference type="ARBA" id="ARBA00022473"/>
    </source>
</evidence>
<reference evidence="8" key="1">
    <citation type="submission" date="2023-09" db="UniProtKB">
        <authorList>
            <consortium name="Ensembl"/>
        </authorList>
    </citation>
    <scope>IDENTIFICATION</scope>
</reference>
<evidence type="ECO:0000256" key="1">
    <source>
        <dbReference type="ARBA" id="ARBA00004496"/>
    </source>
</evidence>
<dbReference type="AlphaFoldDB" id="A0A8C0E621"/>
<evidence type="ECO:0000256" key="6">
    <source>
        <dbReference type="SAM" id="MobiDB-lite"/>
    </source>
</evidence>
<feature type="compositionally biased region" description="Low complexity" evidence="6">
    <location>
        <begin position="274"/>
        <end position="285"/>
    </location>
</feature>
<evidence type="ECO:0000256" key="4">
    <source>
        <dbReference type="ARBA" id="ARBA00022687"/>
    </source>
</evidence>
<name>A0A8C0E621_BALMU</name>
<feature type="compositionally biased region" description="Pro residues" evidence="6">
    <location>
        <begin position="109"/>
        <end position="122"/>
    </location>
</feature>
<dbReference type="GO" id="GO:0005829">
    <property type="term" value="C:cytosol"/>
    <property type="evidence" value="ECO:0007669"/>
    <property type="project" value="TreeGrafter"/>
</dbReference>
<comment type="subcellular location">
    <subcellularLocation>
        <location evidence="1">Cytoplasm</location>
    </subcellularLocation>
</comment>
<dbReference type="InterPro" id="IPR029071">
    <property type="entry name" value="Ubiquitin-like_domsf"/>
</dbReference>
<dbReference type="SMART" id="SM00021">
    <property type="entry name" value="DAX"/>
    <property type="match status" value="1"/>
</dbReference>
<feature type="compositionally biased region" description="Low complexity" evidence="6">
    <location>
        <begin position="193"/>
        <end position="208"/>
    </location>
</feature>
<dbReference type="GO" id="GO:0005109">
    <property type="term" value="F:frizzled binding"/>
    <property type="evidence" value="ECO:0007669"/>
    <property type="project" value="TreeGrafter"/>
</dbReference>
<dbReference type="PANTHER" id="PTHR10878:SF8">
    <property type="entry name" value="SEGMENT POLARITY PROTEIN DISHEVELLED HOMOLOG DVL-2"/>
    <property type="match status" value="1"/>
</dbReference>
<evidence type="ECO:0000256" key="3">
    <source>
        <dbReference type="ARBA" id="ARBA00022490"/>
    </source>
</evidence>
<dbReference type="Ensembl" id="ENSBMST00010033047.1">
    <property type="protein sequence ID" value="ENSBMSP00010030021.1"/>
    <property type="gene ID" value="ENSBMSG00010021758.1"/>
</dbReference>
<sequence length="398" mass="42896">MAGSGAGGGGVGETKVIYHLDEEETPYLVKIPVPAERITLGDFKSVLQRPAGAKYFFKSMDQDFGVVKEEISDDNARLPCFNGRVVSWLVSSDNPQPETAPPAHEPRTDPAPPPPPVPPLPPERTSGIGDSRPPSFHPNVSSSRENLEPETETESVVSLRRERPRRRDSSERGAGGHRPSGPSRLERHLAGYESSSTLMTSELESTSLGDSDEEDTMSRWGSVGLPGAPPRPRRHPALSFGPATTARPAPRPTSRQVQQLHGAEQRLPPPQAPPAAEETAATPPGEGEGLLVGQLDLGGVGGVGLGFGGTRPRQGESWGLSRLVGGSPAPSPLPTTGLILQQRHRFHHVSQHHHSHAQHGEVQLPGHLHRGSEQRAGRWRHLYRLHHEGWGCGGRRAH</sequence>
<feature type="region of interest" description="Disordered" evidence="6">
    <location>
        <begin position="309"/>
        <end position="336"/>
    </location>
</feature>
<dbReference type="PROSITE" id="PS50841">
    <property type="entry name" value="DIX"/>
    <property type="match status" value="1"/>
</dbReference>
<dbReference type="InterPro" id="IPR001158">
    <property type="entry name" value="DIX"/>
</dbReference>
<dbReference type="GO" id="GO:0060070">
    <property type="term" value="P:canonical Wnt signaling pathway"/>
    <property type="evidence" value="ECO:0007669"/>
    <property type="project" value="TreeGrafter"/>
</dbReference>
<dbReference type="InterPro" id="IPR003351">
    <property type="entry name" value="Dishevelled_protein_dom"/>
</dbReference>
<proteinExistence type="predicted"/>
<feature type="domain" description="DIX" evidence="7">
    <location>
        <begin position="11"/>
        <end position="93"/>
    </location>
</feature>
<keyword evidence="2" id="KW-0217">Developmental protein</keyword>
<feature type="compositionally biased region" description="Basic and acidic residues" evidence="6">
    <location>
        <begin position="159"/>
        <end position="171"/>
    </location>
</feature>
<dbReference type="PANTHER" id="PTHR10878">
    <property type="entry name" value="SEGMENT POLARITY PROTEIN DISHEVELLED"/>
    <property type="match status" value="1"/>
</dbReference>
<feature type="compositionally biased region" description="Low complexity" evidence="6">
    <location>
        <begin position="242"/>
        <end position="255"/>
    </location>
</feature>